<dbReference type="Pfam" id="PF00020">
    <property type="entry name" value="TNFR_c6"/>
    <property type="match status" value="2"/>
</dbReference>
<feature type="disulfide bond" evidence="8">
    <location>
        <begin position="67"/>
        <end position="82"/>
    </location>
</feature>
<evidence type="ECO:0000313" key="11">
    <source>
        <dbReference type="Proteomes" id="UP000515152"/>
    </source>
</evidence>
<evidence type="ECO:0000256" key="8">
    <source>
        <dbReference type="PROSITE-ProRule" id="PRU00206"/>
    </source>
</evidence>
<evidence type="ECO:0000256" key="4">
    <source>
        <dbReference type="ARBA" id="ARBA00022729"/>
    </source>
</evidence>
<dbReference type="Gene3D" id="2.10.50.10">
    <property type="entry name" value="Tumor Necrosis Factor Receptor, subunit A, domain 2"/>
    <property type="match status" value="3"/>
</dbReference>
<dbReference type="GeneID" id="105902931"/>
<dbReference type="PROSITE" id="PS50050">
    <property type="entry name" value="TNFR_NGFR_2"/>
    <property type="match status" value="1"/>
</dbReference>
<protein>
    <submittedName>
        <fullName evidence="12">Tumor necrosis factor receptor superfamily member 6B-like isoform X1</fullName>
    </submittedName>
</protein>
<dbReference type="Proteomes" id="UP000515152">
    <property type="component" value="Chromosome 19"/>
</dbReference>
<evidence type="ECO:0000256" key="2">
    <source>
        <dbReference type="ARBA" id="ARBA00022525"/>
    </source>
</evidence>
<accession>A0A6P8GRV2</accession>
<gene>
    <name evidence="12" type="primary">LOC105902931</name>
</gene>
<dbReference type="KEGG" id="char:105902931"/>
<dbReference type="GO" id="GO:0006915">
    <property type="term" value="P:apoptotic process"/>
    <property type="evidence" value="ECO:0007669"/>
    <property type="project" value="UniProtKB-KW"/>
</dbReference>
<evidence type="ECO:0000259" key="10">
    <source>
        <dbReference type="PROSITE" id="PS50050"/>
    </source>
</evidence>
<dbReference type="InterPro" id="IPR048522">
    <property type="entry name" value="Death_3_fish"/>
</dbReference>
<evidence type="ECO:0000256" key="5">
    <source>
        <dbReference type="ARBA" id="ARBA00022737"/>
    </source>
</evidence>
<feature type="disulfide bond" evidence="8">
    <location>
        <begin position="85"/>
        <end position="98"/>
    </location>
</feature>
<keyword evidence="11" id="KW-1185">Reference proteome</keyword>
<dbReference type="InterPro" id="IPR052459">
    <property type="entry name" value="TNFRSF_decoy_receptor"/>
</dbReference>
<keyword evidence="3" id="KW-0053">Apoptosis</keyword>
<sequence length="300" mass="34246">MSLSLFSKWFFVMLVAFGSHQSNAQNSSTYELLDKSTGQTLTCLMCEPGYHLVQHCSATHPTKCALCNHGLYTEFWNFVANCLICDTCADNQVISHQCSPSQNTKCVCKEGYFWNRYFCQRHKVCGSGYGVKTKGTPYEDTECELCQSGFYAAGKPGHATCQQYTDCEKNGLITVLKGKIWHDAICASCDNVHKDGAEFLRGILPDFFSHYSMNKNKLQRLVRRKLQTAVKRISRRMIRRIEMSDLLKQITAWVSKASVQDLRKLPEKLEEVQLYHAAEQLQRKMARLDVEVKRCDVSCE</sequence>
<dbReference type="AlphaFoldDB" id="A0A6P8GRV2"/>
<evidence type="ECO:0000256" key="7">
    <source>
        <dbReference type="ARBA" id="ARBA00023180"/>
    </source>
</evidence>
<dbReference type="InterPro" id="IPR001368">
    <property type="entry name" value="TNFR/NGFR_Cys_rich_reg"/>
</dbReference>
<reference evidence="12" key="1">
    <citation type="submission" date="2025-08" db="UniProtKB">
        <authorList>
            <consortium name="RefSeq"/>
        </authorList>
    </citation>
    <scope>IDENTIFICATION</scope>
</reference>
<keyword evidence="2" id="KW-0964">Secreted</keyword>
<feature type="domain" description="TNFR-Cys" evidence="10">
    <location>
        <begin position="66"/>
        <end position="106"/>
    </location>
</feature>
<name>A0A6P8GRV2_CLUHA</name>
<keyword evidence="7" id="KW-0325">Glycoprotein</keyword>
<dbReference type="SUPFAM" id="SSF57586">
    <property type="entry name" value="TNF receptor-like"/>
    <property type="match status" value="2"/>
</dbReference>
<organism evidence="11 12">
    <name type="scientific">Clupea harengus</name>
    <name type="common">Atlantic herring</name>
    <dbReference type="NCBI Taxonomy" id="7950"/>
    <lineage>
        <taxon>Eukaryota</taxon>
        <taxon>Metazoa</taxon>
        <taxon>Chordata</taxon>
        <taxon>Craniata</taxon>
        <taxon>Vertebrata</taxon>
        <taxon>Euteleostomi</taxon>
        <taxon>Actinopterygii</taxon>
        <taxon>Neopterygii</taxon>
        <taxon>Teleostei</taxon>
        <taxon>Clupei</taxon>
        <taxon>Clupeiformes</taxon>
        <taxon>Clupeoidei</taxon>
        <taxon>Clupeidae</taxon>
        <taxon>Clupea</taxon>
    </lineage>
</organism>
<keyword evidence="6 8" id="KW-1015">Disulfide bond</keyword>
<dbReference type="OrthoDB" id="9990004at2759"/>
<evidence type="ECO:0000313" key="12">
    <source>
        <dbReference type="RefSeq" id="XP_031441889.1"/>
    </source>
</evidence>
<dbReference type="GO" id="GO:0005576">
    <property type="term" value="C:extracellular region"/>
    <property type="evidence" value="ECO:0007669"/>
    <property type="project" value="UniProtKB-SubCell"/>
</dbReference>
<proteinExistence type="predicted"/>
<feature type="chain" id="PRO_5027938056" evidence="9">
    <location>
        <begin position="25"/>
        <end position="300"/>
    </location>
</feature>
<evidence type="ECO:0000256" key="6">
    <source>
        <dbReference type="ARBA" id="ARBA00023157"/>
    </source>
</evidence>
<comment type="subcellular location">
    <subcellularLocation>
        <location evidence="1">Secreted</location>
    </subcellularLocation>
</comment>
<evidence type="ECO:0000256" key="3">
    <source>
        <dbReference type="ARBA" id="ARBA00022703"/>
    </source>
</evidence>
<feature type="disulfide bond" evidence="8">
    <location>
        <begin position="88"/>
        <end position="106"/>
    </location>
</feature>
<feature type="signal peptide" evidence="9">
    <location>
        <begin position="1"/>
        <end position="24"/>
    </location>
</feature>
<evidence type="ECO:0000256" key="9">
    <source>
        <dbReference type="SAM" id="SignalP"/>
    </source>
</evidence>
<evidence type="ECO:0000256" key="1">
    <source>
        <dbReference type="ARBA" id="ARBA00004613"/>
    </source>
</evidence>
<dbReference type="RefSeq" id="XP_031441889.1">
    <property type="nucleotide sequence ID" value="XM_031586029.2"/>
</dbReference>
<dbReference type="PANTHER" id="PTHR23097:SF116">
    <property type="entry name" value="TUMOR NECROSIS FACTOR RECEPTOR SUPERFAMILY MEMBER 6B"/>
    <property type="match status" value="1"/>
</dbReference>
<dbReference type="Pfam" id="PF21733">
    <property type="entry name" value="Death_3"/>
    <property type="match status" value="1"/>
</dbReference>
<dbReference type="SMART" id="SM00208">
    <property type="entry name" value="TNFR"/>
    <property type="match status" value="4"/>
</dbReference>
<feature type="repeat" description="TNFR-Cys" evidence="8">
    <location>
        <begin position="66"/>
        <end position="106"/>
    </location>
</feature>
<keyword evidence="4 9" id="KW-0732">Signal</keyword>
<dbReference type="PANTHER" id="PTHR23097">
    <property type="entry name" value="TUMOR NECROSIS FACTOR RECEPTOR SUPERFAMILY MEMBER"/>
    <property type="match status" value="1"/>
</dbReference>
<keyword evidence="5" id="KW-0677">Repeat</keyword>